<evidence type="ECO:0000256" key="8">
    <source>
        <dbReference type="SAM" id="Phobius"/>
    </source>
</evidence>
<evidence type="ECO:0000256" key="1">
    <source>
        <dbReference type="ARBA" id="ARBA00004651"/>
    </source>
</evidence>
<feature type="transmembrane region" description="Helical" evidence="8">
    <location>
        <begin position="76"/>
        <end position="96"/>
    </location>
</feature>
<gene>
    <name evidence="9" type="ORF">GGR16_002025</name>
</gene>
<dbReference type="AlphaFoldDB" id="A0A840C214"/>
<dbReference type="Pfam" id="PF00953">
    <property type="entry name" value="Glycos_transf_4"/>
    <property type="match status" value="1"/>
</dbReference>
<dbReference type="PANTHER" id="PTHR22926:SF3">
    <property type="entry name" value="UNDECAPRENYL-PHOSPHATE ALPHA-N-ACETYLGLUCOSAMINYL 1-PHOSPHATE TRANSFERASE"/>
    <property type="match status" value="1"/>
</dbReference>
<evidence type="ECO:0000256" key="4">
    <source>
        <dbReference type="ARBA" id="ARBA00022692"/>
    </source>
</evidence>
<feature type="transmembrane region" description="Helical" evidence="8">
    <location>
        <begin position="224"/>
        <end position="250"/>
    </location>
</feature>
<feature type="binding site" evidence="7">
    <location>
        <position position="215"/>
    </location>
    <ligand>
        <name>Mg(2+)</name>
        <dbReference type="ChEBI" id="CHEBI:18420"/>
    </ligand>
</feature>
<dbReference type="InterPro" id="IPR000715">
    <property type="entry name" value="Glycosyl_transferase_4"/>
</dbReference>
<keyword evidence="4 8" id="KW-0812">Transmembrane</keyword>
<dbReference type="GO" id="GO:0044038">
    <property type="term" value="P:cell wall macromolecule biosynthetic process"/>
    <property type="evidence" value="ECO:0007669"/>
    <property type="project" value="TreeGrafter"/>
</dbReference>
<dbReference type="PANTHER" id="PTHR22926">
    <property type="entry name" value="PHOSPHO-N-ACETYLMURAMOYL-PENTAPEPTIDE-TRANSFERASE"/>
    <property type="match status" value="1"/>
</dbReference>
<keyword evidence="5 8" id="KW-1133">Transmembrane helix</keyword>
<feature type="transmembrane region" description="Helical" evidence="8">
    <location>
        <begin position="108"/>
        <end position="126"/>
    </location>
</feature>
<feature type="transmembrane region" description="Helical" evidence="8">
    <location>
        <begin position="283"/>
        <end position="307"/>
    </location>
</feature>
<keyword evidence="6 8" id="KW-0472">Membrane</keyword>
<name>A0A840C214_9HYPH</name>
<sequence length="343" mass="34783">MTALFATTCLGAALLAGLAIILLRPLLQRYALARPNARSSHRIPTPQGGGIAVLGAALAAGAAALAIGLPPLGAGAGAALLAVALAAVVLAGLGAFDDIRPLPVLPRLGAQFAAVGLVVVAATNVVRIGPDWLPLGFEQALLVLAGVWFVNLVNFMDGLDLMTVAEFAPLCAALATFALSGFLPPAEGVLAAALLGGLLGFAPFNRPVARLFLGDVGSLPIGLIAGYLLLVLAAHGGLAAAVLLPLYYLADATLTLFRRLARGERVWQAHRSHFYQRATDNGYSVPAVVGQVLALNLFLALLAAVSLGVTSPALQAALVALGAAGVGFVLLRFSRPRAGMAPA</sequence>
<dbReference type="Proteomes" id="UP000577362">
    <property type="component" value="Unassembled WGS sequence"/>
</dbReference>
<keyword evidence="7" id="KW-0479">Metal-binding</keyword>
<dbReference type="GO" id="GO:0046872">
    <property type="term" value="F:metal ion binding"/>
    <property type="evidence" value="ECO:0007669"/>
    <property type="project" value="UniProtKB-KW"/>
</dbReference>
<evidence type="ECO:0000256" key="2">
    <source>
        <dbReference type="ARBA" id="ARBA00022475"/>
    </source>
</evidence>
<keyword evidence="10" id="KW-1185">Reference proteome</keyword>
<protein>
    <submittedName>
        <fullName evidence="9">UDP-N-acetylmuramyl pentapeptide phosphotransferase/UDP-N-acetylglucosamine-1-phosphate transferase</fullName>
    </submittedName>
</protein>
<feature type="transmembrane region" description="Helical" evidence="8">
    <location>
        <begin position="49"/>
        <end position="69"/>
    </location>
</feature>
<keyword evidence="7" id="KW-0460">Magnesium</keyword>
<evidence type="ECO:0000256" key="5">
    <source>
        <dbReference type="ARBA" id="ARBA00022989"/>
    </source>
</evidence>
<dbReference type="GO" id="GO:0005886">
    <property type="term" value="C:plasma membrane"/>
    <property type="evidence" value="ECO:0007669"/>
    <property type="project" value="UniProtKB-SubCell"/>
</dbReference>
<dbReference type="GO" id="GO:0009103">
    <property type="term" value="P:lipopolysaccharide biosynthetic process"/>
    <property type="evidence" value="ECO:0007669"/>
    <property type="project" value="TreeGrafter"/>
</dbReference>
<dbReference type="RefSeq" id="WP_183316514.1">
    <property type="nucleotide sequence ID" value="NZ_JACIEN010000002.1"/>
</dbReference>
<feature type="transmembrane region" description="Helical" evidence="8">
    <location>
        <begin position="186"/>
        <end position="204"/>
    </location>
</feature>
<dbReference type="GO" id="GO:0016780">
    <property type="term" value="F:phosphotransferase activity, for other substituted phosphate groups"/>
    <property type="evidence" value="ECO:0007669"/>
    <property type="project" value="InterPro"/>
</dbReference>
<keyword evidence="3 9" id="KW-0808">Transferase</keyword>
<evidence type="ECO:0000256" key="6">
    <source>
        <dbReference type="ARBA" id="ARBA00023136"/>
    </source>
</evidence>
<evidence type="ECO:0000313" key="10">
    <source>
        <dbReference type="Proteomes" id="UP000577362"/>
    </source>
</evidence>
<dbReference type="EMBL" id="JACIEN010000002">
    <property type="protein sequence ID" value="MBB4016996.1"/>
    <property type="molecule type" value="Genomic_DNA"/>
</dbReference>
<feature type="transmembrane region" description="Helical" evidence="8">
    <location>
        <begin position="161"/>
        <end position="179"/>
    </location>
</feature>
<reference evidence="9 10" key="1">
    <citation type="submission" date="2020-08" db="EMBL/GenBank/DDBJ databases">
        <title>Genomic Encyclopedia of Type Strains, Phase IV (KMG-IV): sequencing the most valuable type-strain genomes for metagenomic binning, comparative biology and taxonomic classification.</title>
        <authorList>
            <person name="Goeker M."/>
        </authorList>
    </citation>
    <scope>NUCLEOTIDE SEQUENCE [LARGE SCALE GENOMIC DNA]</scope>
    <source>
        <strain evidence="9 10">DSM 103737</strain>
    </source>
</reference>
<organism evidence="9 10">
    <name type="scientific">Chelatococcus caeni</name>
    <dbReference type="NCBI Taxonomy" id="1348468"/>
    <lineage>
        <taxon>Bacteria</taxon>
        <taxon>Pseudomonadati</taxon>
        <taxon>Pseudomonadota</taxon>
        <taxon>Alphaproteobacteria</taxon>
        <taxon>Hyphomicrobiales</taxon>
        <taxon>Chelatococcaceae</taxon>
        <taxon>Chelatococcus</taxon>
    </lineage>
</organism>
<feature type="transmembrane region" description="Helical" evidence="8">
    <location>
        <begin position="313"/>
        <end position="331"/>
    </location>
</feature>
<evidence type="ECO:0000256" key="7">
    <source>
        <dbReference type="PIRSR" id="PIRSR600715-1"/>
    </source>
</evidence>
<comment type="cofactor">
    <cofactor evidence="7">
        <name>Mg(2+)</name>
        <dbReference type="ChEBI" id="CHEBI:18420"/>
    </cofactor>
</comment>
<feature type="binding site" evidence="7">
    <location>
        <position position="154"/>
    </location>
    <ligand>
        <name>Mg(2+)</name>
        <dbReference type="ChEBI" id="CHEBI:18420"/>
    </ligand>
</feature>
<comment type="subcellular location">
    <subcellularLocation>
        <location evidence="1">Cell membrane</location>
        <topology evidence="1">Multi-pass membrane protein</topology>
    </subcellularLocation>
</comment>
<feature type="transmembrane region" description="Helical" evidence="8">
    <location>
        <begin position="133"/>
        <end position="155"/>
    </location>
</feature>
<comment type="caution">
    <text evidence="9">The sequence shown here is derived from an EMBL/GenBank/DDBJ whole genome shotgun (WGS) entry which is preliminary data.</text>
</comment>
<evidence type="ECO:0000313" key="9">
    <source>
        <dbReference type="EMBL" id="MBB4016996.1"/>
    </source>
</evidence>
<accession>A0A840C214</accession>
<dbReference type="GO" id="GO:0071555">
    <property type="term" value="P:cell wall organization"/>
    <property type="evidence" value="ECO:0007669"/>
    <property type="project" value="TreeGrafter"/>
</dbReference>
<proteinExistence type="predicted"/>
<evidence type="ECO:0000256" key="3">
    <source>
        <dbReference type="ARBA" id="ARBA00022679"/>
    </source>
</evidence>
<keyword evidence="2" id="KW-1003">Cell membrane</keyword>